<reference evidence="1 2" key="1">
    <citation type="submission" date="2022-11" db="EMBL/GenBank/DDBJ databases">
        <title>Acinetobacter entericus sp. nov., isolated from the gut of the plastic-eating larvae of the Coleoptera insect Zophobas atratus.</title>
        <authorList>
            <person name="Dong X."/>
            <person name="Yang Y."/>
        </authorList>
    </citation>
    <scope>NUCLEOTIDE SEQUENCE [LARGE SCALE GENOMIC DNA]</scope>
    <source>
        <strain evidence="1 2">BIT-DXN8</strain>
    </source>
</reference>
<evidence type="ECO:0000313" key="2">
    <source>
        <dbReference type="Proteomes" id="UP001209682"/>
    </source>
</evidence>
<dbReference type="Proteomes" id="UP001209682">
    <property type="component" value="Unassembled WGS sequence"/>
</dbReference>
<protein>
    <submittedName>
        <fullName evidence="1">Glycosyltransferase</fullName>
    </submittedName>
</protein>
<organism evidence="1 2">
    <name type="scientific">Acinetobacter entericus</name>
    <dbReference type="NCBI Taxonomy" id="2989714"/>
    <lineage>
        <taxon>Bacteria</taxon>
        <taxon>Pseudomonadati</taxon>
        <taxon>Pseudomonadota</taxon>
        <taxon>Gammaproteobacteria</taxon>
        <taxon>Moraxellales</taxon>
        <taxon>Moraxellaceae</taxon>
        <taxon>Acinetobacter</taxon>
    </lineage>
</organism>
<dbReference type="InterPro" id="IPR029044">
    <property type="entry name" value="Nucleotide-diphossugar_trans"/>
</dbReference>
<sequence>MLNKLYFLYSQCIEENTYINKIKRLFIKKIYNLLASGYYKDQRKKLSGKDSVIVSLTTFPDRIEKTWLVIESLIDQTIPPDKIVLTLSSKQFINGLADLPKELLSQLNRGLEIIWSEDDLRSHKKYYYVMNKYPKSKVITVDDDFFYSQGMVEHLLNANQQYPDAVICNLAAKKNGSSYKDWKNMLFEEVLPTTEIMQYGGSGVLYPPNSLHQDAFDKKKILNLCPLADDIWLNCMTIINNKKIVKTSYPYYLMPVYFKTTRALKDINVGEDMNSIQIKKLKEYYKDYE</sequence>
<dbReference type="SUPFAM" id="SSF53448">
    <property type="entry name" value="Nucleotide-diphospho-sugar transferases"/>
    <property type="match status" value="1"/>
</dbReference>
<accession>A0ABT3NHS2</accession>
<comment type="caution">
    <text evidence="1">The sequence shown here is derived from an EMBL/GenBank/DDBJ whole genome shotgun (WGS) entry which is preliminary data.</text>
</comment>
<proteinExistence type="predicted"/>
<dbReference type="EMBL" id="JAPEQW010000008">
    <property type="protein sequence ID" value="MCW8039111.1"/>
    <property type="molecule type" value="Genomic_DNA"/>
</dbReference>
<evidence type="ECO:0000313" key="1">
    <source>
        <dbReference type="EMBL" id="MCW8039111.1"/>
    </source>
</evidence>
<dbReference type="RefSeq" id="WP_265464959.1">
    <property type="nucleotide sequence ID" value="NZ_JAPEQW010000008.1"/>
</dbReference>
<gene>
    <name evidence="1" type="ORF">OKC24_08065</name>
</gene>
<name>A0ABT3NHS2_9GAMM</name>
<keyword evidence="2" id="KW-1185">Reference proteome</keyword>